<evidence type="ECO:0000259" key="5">
    <source>
        <dbReference type="Pfam" id="PF00496"/>
    </source>
</evidence>
<name>A0ABV0II64_9MICC</name>
<dbReference type="Pfam" id="PF00496">
    <property type="entry name" value="SBP_bac_5"/>
    <property type="match status" value="1"/>
</dbReference>
<dbReference type="CDD" id="cd08491">
    <property type="entry name" value="PBP2_NikA_DppA_OppA_like_12"/>
    <property type="match status" value="1"/>
</dbReference>
<dbReference type="InterPro" id="IPR000914">
    <property type="entry name" value="SBP_5_dom"/>
</dbReference>
<dbReference type="RefSeq" id="WP_347920486.1">
    <property type="nucleotide sequence ID" value="NZ_JBDXMX010000003.1"/>
</dbReference>
<protein>
    <submittedName>
        <fullName evidence="6">ABC transporter substrate-binding protein</fullName>
    </submittedName>
</protein>
<keyword evidence="7" id="KW-1185">Reference proteome</keyword>
<feature type="domain" description="Solute-binding protein family 5" evidence="5">
    <location>
        <begin position="114"/>
        <end position="428"/>
    </location>
</feature>
<proteinExistence type="inferred from homology"/>
<evidence type="ECO:0000256" key="3">
    <source>
        <dbReference type="ARBA" id="ARBA00022729"/>
    </source>
</evidence>
<feature type="compositionally biased region" description="Low complexity" evidence="4">
    <location>
        <begin position="8"/>
        <end position="24"/>
    </location>
</feature>
<dbReference type="PANTHER" id="PTHR30290:SF9">
    <property type="entry name" value="OLIGOPEPTIDE-BINDING PROTEIN APPA"/>
    <property type="match status" value="1"/>
</dbReference>
<organism evidence="6 7">
    <name type="scientific">Citricoccus nitrophenolicus</name>
    <dbReference type="NCBI Taxonomy" id="863575"/>
    <lineage>
        <taxon>Bacteria</taxon>
        <taxon>Bacillati</taxon>
        <taxon>Actinomycetota</taxon>
        <taxon>Actinomycetes</taxon>
        <taxon>Micrococcales</taxon>
        <taxon>Micrococcaceae</taxon>
        <taxon>Citricoccus</taxon>
    </lineage>
</organism>
<evidence type="ECO:0000313" key="7">
    <source>
        <dbReference type="Proteomes" id="UP001484097"/>
    </source>
</evidence>
<dbReference type="InterPro" id="IPR039424">
    <property type="entry name" value="SBP_5"/>
</dbReference>
<comment type="caution">
    <text evidence="6">The sequence shown here is derived from an EMBL/GenBank/DDBJ whole genome shotgun (WGS) entry which is preliminary data.</text>
</comment>
<keyword evidence="3" id="KW-0732">Signal</keyword>
<comment type="similarity">
    <text evidence="1">Belongs to the bacterial solute-binding protein 5 family.</text>
</comment>
<dbReference type="Gene3D" id="3.40.190.10">
    <property type="entry name" value="Periplasmic binding protein-like II"/>
    <property type="match status" value="1"/>
</dbReference>
<accession>A0ABV0II64</accession>
<dbReference type="PIRSF" id="PIRSF002741">
    <property type="entry name" value="MppA"/>
    <property type="match status" value="1"/>
</dbReference>
<dbReference type="Proteomes" id="UP001484097">
    <property type="component" value="Unassembled WGS sequence"/>
</dbReference>
<keyword evidence="2" id="KW-0813">Transport</keyword>
<dbReference type="Gene3D" id="3.90.76.10">
    <property type="entry name" value="Dipeptide-binding Protein, Domain 1"/>
    <property type="match status" value="1"/>
</dbReference>
<evidence type="ECO:0000313" key="6">
    <source>
        <dbReference type="EMBL" id="MEO9247849.1"/>
    </source>
</evidence>
<evidence type="ECO:0000256" key="4">
    <source>
        <dbReference type="SAM" id="MobiDB-lite"/>
    </source>
</evidence>
<reference evidence="6 7" key="1">
    <citation type="submission" date="2024-05" db="EMBL/GenBank/DDBJ databases">
        <authorList>
            <person name="Yi C."/>
        </authorList>
    </citation>
    <scope>NUCLEOTIDE SEQUENCE [LARGE SCALE GENOMIC DNA]</scope>
    <source>
        <strain evidence="6 7">XS13</strain>
    </source>
</reference>
<evidence type="ECO:0000256" key="1">
    <source>
        <dbReference type="ARBA" id="ARBA00005695"/>
    </source>
</evidence>
<sequence>MREHRTVTPRTVTHRTVSPRTGRAGVRRHRRLPLAALAVAMGSGLVLSGCGVANSEDAAGGSAEGGTPETLRVVLQQEPPTLEPCEANLTSTGVVDRSTITEPLVERNPSTGDLEPKLATEWSSEDDTTWTFTLREGVTFHDGSEFTAEDAAHTIERAVNSDLGCNVEGYVFGDDDLEVEVVDDTTLEVTAAQADPILPLRLSFLEVVPAETSDTEKVREPIGTGPYQLDTWNPGQSIDVSAYGEYWGEAPAFPKAQYQWREESSVRAAMITSGEAEIATGLSPEDQIGELGVPYPNNETIALRMHAESEPFNDIRVRQAVNYAIDKEGIVASLYGGRDEVAAQLVPEGVVGHNESLEGWPYDPEEAKKLVEEAQADGVDTSAPISMIVRSAQFPRIEELGQVLQEQLSQAGLNVNLKMMETSQHLTYQVRPFVEDEGAILHLTQHGNQAGDAAFTVEQYMLSDGAQSAFGTEEFDQMITEAGQQSGEERAAAYEEVFAYQNEEVVQFAHLAHQTGMLGIADSVSYEPNSSSGDELRLAEVTPAG</sequence>
<dbReference type="PANTHER" id="PTHR30290">
    <property type="entry name" value="PERIPLASMIC BINDING COMPONENT OF ABC TRANSPORTER"/>
    <property type="match status" value="1"/>
</dbReference>
<dbReference type="InterPro" id="IPR030678">
    <property type="entry name" value="Peptide/Ni-bd"/>
</dbReference>
<feature type="region of interest" description="Disordered" evidence="4">
    <location>
        <begin position="1"/>
        <end position="26"/>
    </location>
</feature>
<dbReference type="SUPFAM" id="SSF53850">
    <property type="entry name" value="Periplasmic binding protein-like II"/>
    <property type="match status" value="1"/>
</dbReference>
<dbReference type="Gene3D" id="3.10.105.10">
    <property type="entry name" value="Dipeptide-binding Protein, Domain 3"/>
    <property type="match status" value="1"/>
</dbReference>
<gene>
    <name evidence="6" type="ORF">ABDK96_09165</name>
</gene>
<dbReference type="EMBL" id="JBDXMX010000003">
    <property type="protein sequence ID" value="MEO9247849.1"/>
    <property type="molecule type" value="Genomic_DNA"/>
</dbReference>
<evidence type="ECO:0000256" key="2">
    <source>
        <dbReference type="ARBA" id="ARBA00022448"/>
    </source>
</evidence>